<sequence>MPATPPFPLPDEDRTLSPHTGWTRAHWEAVADGLLLAALCHETSRSGADFVVLVRWPDGTSQRAVLRADGCVTEGEGRR</sequence>
<organism evidence="1 2">
    <name type="scientific">Streptacidiphilus pinicola</name>
    <dbReference type="NCBI Taxonomy" id="2219663"/>
    <lineage>
        <taxon>Bacteria</taxon>
        <taxon>Bacillati</taxon>
        <taxon>Actinomycetota</taxon>
        <taxon>Actinomycetes</taxon>
        <taxon>Kitasatosporales</taxon>
        <taxon>Streptomycetaceae</taxon>
        <taxon>Streptacidiphilus</taxon>
    </lineage>
</organism>
<accession>A0A2X0IHS6</accession>
<comment type="caution">
    <text evidence="1">The sequence shown here is derived from an EMBL/GenBank/DDBJ whole genome shotgun (WGS) entry which is preliminary data.</text>
</comment>
<evidence type="ECO:0000313" key="1">
    <source>
        <dbReference type="EMBL" id="RAG83143.1"/>
    </source>
</evidence>
<dbReference type="AlphaFoldDB" id="A0A2X0IHS6"/>
<dbReference type="EMBL" id="QKYN01000094">
    <property type="protein sequence ID" value="RAG83143.1"/>
    <property type="molecule type" value="Genomic_DNA"/>
</dbReference>
<keyword evidence="2" id="KW-1185">Reference proteome</keyword>
<name>A0A2X0IHS6_9ACTN</name>
<proteinExistence type="predicted"/>
<protein>
    <submittedName>
        <fullName evidence="1">Uncharacterized protein</fullName>
    </submittedName>
</protein>
<gene>
    <name evidence="1" type="ORF">DN069_23865</name>
</gene>
<reference evidence="1 2" key="1">
    <citation type="submission" date="2018-06" db="EMBL/GenBank/DDBJ databases">
        <title>Streptacidiphilus pinicola sp. nov., isolated from pine grove soil.</title>
        <authorList>
            <person name="Roh S.G."/>
            <person name="Park S."/>
            <person name="Kim M.-K."/>
            <person name="Yun B.-R."/>
            <person name="Park J."/>
            <person name="Kim M.J."/>
            <person name="Kim Y.S."/>
            <person name="Kim S.B."/>
        </authorList>
    </citation>
    <scope>NUCLEOTIDE SEQUENCE [LARGE SCALE GENOMIC DNA]</scope>
    <source>
        <strain evidence="1 2">MMS16-CNU450</strain>
    </source>
</reference>
<evidence type="ECO:0000313" key="2">
    <source>
        <dbReference type="Proteomes" id="UP000248889"/>
    </source>
</evidence>
<dbReference type="OrthoDB" id="9813465at2"/>
<dbReference type="Proteomes" id="UP000248889">
    <property type="component" value="Unassembled WGS sequence"/>
</dbReference>
<dbReference type="RefSeq" id="WP_111504084.1">
    <property type="nucleotide sequence ID" value="NZ_QKYN01000094.1"/>
</dbReference>